<dbReference type="KEGG" id="dpm:FNV33_09255"/>
<dbReference type="AlphaFoldDB" id="A0A516GLB0"/>
<reference evidence="4 5" key="1">
    <citation type="submission" date="2019-07" db="EMBL/GenBank/DDBJ databases">
        <title>Genome assembly of a nasal isolate of Dolosigranulum pigrum from a chronic sinusitis patient.</title>
        <authorList>
            <person name="Baig S."/>
            <person name="Overballe-Petersen S."/>
            <person name="Kaspar U."/>
            <person name="Rendboe A."/>
            <person name="de Man T."/>
            <person name="Liu C."/>
            <person name="Price L.B."/>
            <person name="Stegger M."/>
            <person name="Becker K."/>
            <person name="Skytt Andersen P."/>
        </authorList>
    </citation>
    <scope>NUCLEOTIDE SEQUENCE [LARGE SCALE GENOMIC DNA]</scope>
    <source>
        <strain evidence="4 5">83VPs-KB5</strain>
    </source>
</reference>
<evidence type="ECO:0000259" key="1">
    <source>
        <dbReference type="Pfam" id="PF07659"/>
    </source>
</evidence>
<feature type="domain" description="Nucleotide modification associated" evidence="1">
    <location>
        <begin position="17"/>
        <end position="80"/>
    </location>
</feature>
<dbReference type="KEGG" id="dpm:FNV33_09965"/>
<evidence type="ECO:0000313" key="5">
    <source>
        <dbReference type="Proteomes" id="UP000315953"/>
    </source>
</evidence>
<accession>A0A516GLB0</accession>
<name>A0A516GLB0_9LACT</name>
<dbReference type="EMBL" id="CP041626">
    <property type="protein sequence ID" value="QDO92299.1"/>
    <property type="molecule type" value="Genomic_DNA"/>
</dbReference>
<dbReference type="KEGG" id="dpm:FNV33_09610"/>
<evidence type="ECO:0000313" key="3">
    <source>
        <dbReference type="EMBL" id="QDO92234.1"/>
    </source>
</evidence>
<dbReference type="EMBL" id="CP041626">
    <property type="protein sequence ID" value="QDO92234.1"/>
    <property type="molecule type" value="Genomic_DNA"/>
</dbReference>
<protein>
    <submittedName>
        <fullName evidence="4">DUF1599 domain-containing protein</fullName>
    </submittedName>
</protein>
<dbReference type="Proteomes" id="UP000315953">
    <property type="component" value="Chromosome"/>
</dbReference>
<dbReference type="Pfam" id="PF07659">
    <property type="entry name" value="DUF1599"/>
    <property type="match status" value="1"/>
</dbReference>
<organism evidence="4 5">
    <name type="scientific">Dolosigranulum pigrum</name>
    <dbReference type="NCBI Taxonomy" id="29394"/>
    <lineage>
        <taxon>Bacteria</taxon>
        <taxon>Bacillati</taxon>
        <taxon>Bacillota</taxon>
        <taxon>Bacilli</taxon>
        <taxon>Lactobacillales</taxon>
        <taxon>Carnobacteriaceae</taxon>
        <taxon>Dolosigranulum</taxon>
    </lineage>
</organism>
<dbReference type="RefSeq" id="WP_143333836.1">
    <property type="nucleotide sequence ID" value="NZ_CP041626.1"/>
</dbReference>
<proteinExistence type="predicted"/>
<gene>
    <name evidence="2" type="ORF">FNV33_09255</name>
    <name evidence="3" type="ORF">FNV33_09610</name>
    <name evidence="4" type="ORF">FNV33_09965</name>
</gene>
<evidence type="ECO:0000313" key="4">
    <source>
        <dbReference type="EMBL" id="QDO92299.1"/>
    </source>
</evidence>
<evidence type="ECO:0000313" key="2">
    <source>
        <dbReference type="EMBL" id="QDO92169.1"/>
    </source>
</evidence>
<dbReference type="EMBL" id="CP041626">
    <property type="protein sequence ID" value="QDO92169.1"/>
    <property type="molecule type" value="Genomic_DNA"/>
</dbReference>
<sequence length="178" mass="20618">MTFKDLLDEMHETYKKKNADYGDSFKQTHLQFGEIAGLVRISDKVNRLVSLSKKTPDSQNYESKRDTYMDLANYCLMQVLVMGETESTELTGQDWFKKVQDDLRKHIGVLGGDALETTDKGMTGEFNPDDYIYYKGPWESKDMLLSNKSIDNTPKDFAQAYSQWGKKMTEYLNRRFGN</sequence>
<dbReference type="InterPro" id="IPR011630">
    <property type="entry name" value="DUF1599"/>
</dbReference>